<reference evidence="2 3" key="1">
    <citation type="journal article" date="2016" name="Environ. Microbiol.">
        <title>New Methyloceanibacter diversity from North Sea sediments includes methanotroph containing solely the soluble methane monooxygenase.</title>
        <authorList>
            <person name="Vekeman B."/>
            <person name="Kerckhof F.M."/>
            <person name="Cremers G."/>
            <person name="de Vos P."/>
            <person name="Vandamme P."/>
            <person name="Boon N."/>
            <person name="Op den Camp H.J."/>
            <person name="Heylen K."/>
        </authorList>
    </citation>
    <scope>NUCLEOTIDE SEQUENCE [LARGE SCALE GENOMIC DNA]</scope>
    <source>
        <strain evidence="2 3">R-67175</strain>
    </source>
</reference>
<dbReference type="NCBIfam" id="NF033547">
    <property type="entry name" value="transpos_IS1595"/>
    <property type="match status" value="1"/>
</dbReference>
<gene>
    <name evidence="2" type="ORF">AUC69_08510</name>
</gene>
<feature type="domain" description="ISXO2-like transposase" evidence="1">
    <location>
        <begin position="125"/>
        <end position="281"/>
    </location>
</feature>
<dbReference type="RefSeq" id="WP_069441198.1">
    <property type="nucleotide sequence ID" value="NZ_LPWF01000016.1"/>
</dbReference>
<dbReference type="InterPro" id="IPR053164">
    <property type="entry name" value="IS1016-like_transposase"/>
</dbReference>
<dbReference type="AlphaFoldDB" id="A0A1E3W1N2"/>
<dbReference type="OrthoDB" id="271821at2"/>
<dbReference type="Proteomes" id="UP000094472">
    <property type="component" value="Unassembled WGS sequence"/>
</dbReference>
<dbReference type="EMBL" id="LPWF01000016">
    <property type="protein sequence ID" value="ODR99653.1"/>
    <property type="molecule type" value="Genomic_DNA"/>
</dbReference>
<comment type="caution">
    <text evidence="2">The sequence shown here is derived from an EMBL/GenBank/DDBJ whole genome shotgun (WGS) entry which is preliminary data.</text>
</comment>
<dbReference type="InterPro" id="IPR024442">
    <property type="entry name" value="Transposase_Zn_ribbon"/>
</dbReference>
<organism evidence="2 3">
    <name type="scientific">Methyloceanibacter superfactus</name>
    <dbReference type="NCBI Taxonomy" id="1774969"/>
    <lineage>
        <taxon>Bacteria</taxon>
        <taxon>Pseudomonadati</taxon>
        <taxon>Pseudomonadota</taxon>
        <taxon>Alphaproteobacteria</taxon>
        <taxon>Hyphomicrobiales</taxon>
        <taxon>Hyphomicrobiaceae</taxon>
        <taxon>Methyloceanibacter</taxon>
    </lineage>
</organism>
<proteinExistence type="predicted"/>
<dbReference type="PANTHER" id="PTHR47163">
    <property type="entry name" value="DDE_TNP_IS1595 DOMAIN-CONTAINING PROTEIN"/>
    <property type="match status" value="1"/>
</dbReference>
<evidence type="ECO:0000313" key="3">
    <source>
        <dbReference type="Proteomes" id="UP000094472"/>
    </source>
</evidence>
<keyword evidence="3" id="KW-1185">Reference proteome</keyword>
<dbReference type="PANTHER" id="PTHR47163:SF2">
    <property type="entry name" value="SI:DKEY-17M8.2"/>
    <property type="match status" value="1"/>
</dbReference>
<evidence type="ECO:0000259" key="1">
    <source>
        <dbReference type="SMART" id="SM01126"/>
    </source>
</evidence>
<dbReference type="STRING" id="1774969.AUC69_08510"/>
<dbReference type="Pfam" id="PF12760">
    <property type="entry name" value="Zn_ribbon_IS1595"/>
    <property type="match status" value="1"/>
</dbReference>
<sequence>MNAFTAPHFQNDKAARKFIEKIRWPDEIVCPHCGTVGSYYATKKEGRYRCAEKLCRKDFTVTTGTVMESSHVPLHKWLMGFYLMASSKKGISAHQLHRSLGVTYKTAWFMAHRIREAMRAGGITPMGGEGKIVEADETYYGKIEDRKPSPQRKGRPFTKSGKVGVGGKRAIVALVERGGRVRTFHVGVADKVTVSKIVMDNVARETRLHTDESRLYTGSDAYFATHETVKHSAKEYVRGDVHTNSAEGYFSIFKRGMRGVYQHCREKHLHRYLAEYDFRYNHRIALGCDDGERAALAVKGAEGKRLTYRQPDISGL</sequence>
<dbReference type="Pfam" id="PF12762">
    <property type="entry name" value="DDE_Tnp_IS1595"/>
    <property type="match status" value="1"/>
</dbReference>
<name>A0A1E3W1N2_9HYPH</name>
<protein>
    <submittedName>
        <fullName evidence="2">Transposase</fullName>
    </submittedName>
</protein>
<evidence type="ECO:0000313" key="2">
    <source>
        <dbReference type="EMBL" id="ODR99653.1"/>
    </source>
</evidence>
<dbReference type="SMART" id="SM01126">
    <property type="entry name" value="DDE_Tnp_IS1595"/>
    <property type="match status" value="1"/>
</dbReference>
<accession>A0A1E3W1N2</accession>
<dbReference type="InterPro" id="IPR024445">
    <property type="entry name" value="Tnp_ISXO2-like"/>
</dbReference>